<feature type="domain" description="Multidrug resistance protein MdtA-like barrel-sandwich hybrid" evidence="4">
    <location>
        <begin position="53"/>
        <end position="191"/>
    </location>
</feature>
<dbReference type="Gene3D" id="2.40.30.170">
    <property type="match status" value="1"/>
</dbReference>
<comment type="similarity">
    <text evidence="1">Belongs to the membrane fusion protein (MFP) (TC 8.A.1) family.</text>
</comment>
<name>A0A8J7S671_9BACT</name>
<feature type="region of interest" description="Disordered" evidence="2">
    <location>
        <begin position="101"/>
        <end position="140"/>
    </location>
</feature>
<dbReference type="NCBIfam" id="TIGR01730">
    <property type="entry name" value="RND_mfp"/>
    <property type="match status" value="1"/>
</dbReference>
<dbReference type="Gene3D" id="2.40.420.20">
    <property type="match status" value="1"/>
</dbReference>
<evidence type="ECO:0000256" key="2">
    <source>
        <dbReference type="SAM" id="MobiDB-lite"/>
    </source>
</evidence>
<organism evidence="5 6">
    <name type="scientific">Natronogracilivirga saccharolytica</name>
    <dbReference type="NCBI Taxonomy" id="2812953"/>
    <lineage>
        <taxon>Bacteria</taxon>
        <taxon>Pseudomonadati</taxon>
        <taxon>Balneolota</taxon>
        <taxon>Balneolia</taxon>
        <taxon>Balneolales</taxon>
        <taxon>Cyclonatronaceae</taxon>
        <taxon>Natronogracilivirga</taxon>
    </lineage>
</organism>
<dbReference type="GO" id="GO:1990281">
    <property type="term" value="C:efflux pump complex"/>
    <property type="evidence" value="ECO:0007669"/>
    <property type="project" value="TreeGrafter"/>
</dbReference>
<keyword evidence="6" id="KW-1185">Reference proteome</keyword>
<sequence length="388" mass="42576">MMTSCGSDSGGQGRGGGGWQQEREAVSVEVASVSTSSISEQIRAFGSIKAQDVVTVIPQVSNRIVRIDADLGDSVSQGDVLAKIYDVPYRDALEQAQAQLRQSRSAYQRDSTSYERQQQLYERNAASRSELDDARSAYESSRAQYESARAALTQSREDLENTEIRSPVDGVVTNRMVAQGDLARTGEPAFEIANIVGYETRLFLPTQDWEEITVGLPVELRFSNRDGIAAEGVVSRISPQLNEATGLGEVVVSLTDISPRVRQGSLMESRVTLRTNENSVVIPRSATIEQIETYIEPETNTVEIRRNYAAFVAVGDTVAEQRQIEIGLEQGERVEVLSGLEPDEKLIITGQRNISDGDRIRVAGQDRRPGQEQHLEGEPPSETAGSNR</sequence>
<feature type="compositionally biased region" description="Polar residues" evidence="2">
    <location>
        <begin position="110"/>
        <end position="121"/>
    </location>
</feature>
<reference evidence="5" key="1">
    <citation type="submission" date="2021-02" db="EMBL/GenBank/DDBJ databases">
        <title>Natronogracilivirga saccharolytica gen. nov. sp. nov. a new anaerobic, haloalkiliphilic carbohydrate-fermenting bacterium from soda lake and proposing of Cyclonatronumiaceae fam. nov. in the phylum Balneolaeota.</title>
        <authorList>
            <person name="Zhilina T.N."/>
            <person name="Sorokin D.Y."/>
            <person name="Zavarzina D.G."/>
            <person name="Toshchakov S.V."/>
            <person name="Kublanov I.V."/>
        </authorList>
    </citation>
    <scope>NUCLEOTIDE SEQUENCE</scope>
    <source>
        <strain evidence="5">Z-1702</strain>
    </source>
</reference>
<feature type="region of interest" description="Disordered" evidence="2">
    <location>
        <begin position="1"/>
        <end position="21"/>
    </location>
</feature>
<accession>A0A8J7S671</accession>
<dbReference type="AlphaFoldDB" id="A0A8J7S671"/>
<dbReference type="Pfam" id="PF25876">
    <property type="entry name" value="HH_MFP_RND"/>
    <property type="match status" value="1"/>
</dbReference>
<dbReference type="InterPro" id="IPR058624">
    <property type="entry name" value="MdtA-like_HH"/>
</dbReference>
<proteinExistence type="inferred from homology"/>
<dbReference type="PANTHER" id="PTHR30469">
    <property type="entry name" value="MULTIDRUG RESISTANCE PROTEIN MDTA"/>
    <property type="match status" value="1"/>
</dbReference>
<dbReference type="SUPFAM" id="SSF111369">
    <property type="entry name" value="HlyD-like secretion proteins"/>
    <property type="match status" value="1"/>
</dbReference>
<evidence type="ECO:0000313" key="6">
    <source>
        <dbReference type="Proteomes" id="UP000673975"/>
    </source>
</evidence>
<feature type="domain" description="Multidrug resistance protein MdtA-like alpha-helical hairpin" evidence="3">
    <location>
        <begin position="93"/>
        <end position="160"/>
    </location>
</feature>
<dbReference type="Gene3D" id="1.10.287.470">
    <property type="entry name" value="Helix hairpin bin"/>
    <property type="match status" value="1"/>
</dbReference>
<dbReference type="PANTHER" id="PTHR30469:SF15">
    <property type="entry name" value="HLYD FAMILY OF SECRETION PROTEINS"/>
    <property type="match status" value="1"/>
</dbReference>
<evidence type="ECO:0000313" key="5">
    <source>
        <dbReference type="EMBL" id="MBP3192703.1"/>
    </source>
</evidence>
<feature type="compositionally biased region" description="Basic and acidic residues" evidence="2">
    <location>
        <begin position="357"/>
        <end position="377"/>
    </location>
</feature>
<comment type="caution">
    <text evidence="5">The sequence shown here is derived from an EMBL/GenBank/DDBJ whole genome shotgun (WGS) entry which is preliminary data.</text>
</comment>
<dbReference type="Gene3D" id="2.40.50.100">
    <property type="match status" value="1"/>
</dbReference>
<dbReference type="Proteomes" id="UP000673975">
    <property type="component" value="Unassembled WGS sequence"/>
</dbReference>
<dbReference type="Pfam" id="PF25917">
    <property type="entry name" value="BSH_RND"/>
    <property type="match status" value="1"/>
</dbReference>
<dbReference type="InterPro" id="IPR058625">
    <property type="entry name" value="MdtA-like_BSH"/>
</dbReference>
<evidence type="ECO:0000256" key="1">
    <source>
        <dbReference type="ARBA" id="ARBA00009477"/>
    </source>
</evidence>
<feature type="compositionally biased region" description="Gly residues" evidence="2">
    <location>
        <begin position="8"/>
        <end position="19"/>
    </location>
</feature>
<protein>
    <submittedName>
        <fullName evidence="5">Efflux RND transporter periplasmic adaptor subunit</fullName>
    </submittedName>
</protein>
<evidence type="ECO:0000259" key="3">
    <source>
        <dbReference type="Pfam" id="PF25876"/>
    </source>
</evidence>
<dbReference type="InterPro" id="IPR006143">
    <property type="entry name" value="RND_pump_MFP"/>
</dbReference>
<evidence type="ECO:0000259" key="4">
    <source>
        <dbReference type="Pfam" id="PF25917"/>
    </source>
</evidence>
<gene>
    <name evidence="5" type="ORF">NATSA_08510</name>
</gene>
<dbReference type="GO" id="GO:0015562">
    <property type="term" value="F:efflux transmembrane transporter activity"/>
    <property type="evidence" value="ECO:0007669"/>
    <property type="project" value="TreeGrafter"/>
</dbReference>
<feature type="region of interest" description="Disordered" evidence="2">
    <location>
        <begin position="357"/>
        <end position="388"/>
    </location>
</feature>
<dbReference type="EMBL" id="JAFIDN010000005">
    <property type="protein sequence ID" value="MBP3192703.1"/>
    <property type="molecule type" value="Genomic_DNA"/>
</dbReference>